<comment type="caution">
    <text evidence="1">The sequence shown here is derived from an EMBL/GenBank/DDBJ whole genome shotgun (WGS) entry which is preliminary data.</text>
</comment>
<evidence type="ECO:0000313" key="1">
    <source>
        <dbReference type="EMBL" id="KAE9096310.1"/>
    </source>
</evidence>
<reference evidence="1 2" key="1">
    <citation type="submission" date="2018-08" db="EMBL/GenBank/DDBJ databases">
        <title>Genomic investigation of the strawberry pathogen Phytophthora fragariae indicates pathogenicity is determined by transcriptional variation in three key races.</title>
        <authorList>
            <person name="Adams T.M."/>
            <person name="Armitage A.D."/>
            <person name="Sobczyk M.K."/>
            <person name="Bates H.J."/>
            <person name="Dunwell J.M."/>
            <person name="Nellist C.F."/>
            <person name="Harrison R.J."/>
        </authorList>
    </citation>
    <scope>NUCLEOTIDE SEQUENCE [LARGE SCALE GENOMIC DNA]</scope>
    <source>
        <strain evidence="1 2">NOV-71</strain>
    </source>
</reference>
<sequence length="136" mass="15297">MAYGTTDVLGVRVQGIDVVCGDILYDMWHYEVLKLLDKLLPVDINSGARMDLPIVMKIVKYPRLPGNDSTPYHNAVATLIRSRPLSPRRRLFGRTTLVVFLDRNDDIFFRSAFSVVAPTNTTSLGAATDWPWRGIC</sequence>
<dbReference type="EMBL" id="QXFZ01001131">
    <property type="protein sequence ID" value="KAE9096310.1"/>
    <property type="molecule type" value="Genomic_DNA"/>
</dbReference>
<protein>
    <submittedName>
        <fullName evidence="1">Uncharacterized protein</fullName>
    </submittedName>
</protein>
<organism evidence="1 2">
    <name type="scientific">Phytophthora fragariae</name>
    <dbReference type="NCBI Taxonomy" id="53985"/>
    <lineage>
        <taxon>Eukaryota</taxon>
        <taxon>Sar</taxon>
        <taxon>Stramenopiles</taxon>
        <taxon>Oomycota</taxon>
        <taxon>Peronosporomycetes</taxon>
        <taxon>Peronosporales</taxon>
        <taxon>Peronosporaceae</taxon>
        <taxon>Phytophthora</taxon>
    </lineage>
</organism>
<name>A0A6A3RFZ8_9STRA</name>
<proteinExistence type="predicted"/>
<dbReference type="Proteomes" id="UP000441208">
    <property type="component" value="Unassembled WGS sequence"/>
</dbReference>
<dbReference type="AlphaFoldDB" id="A0A6A3RFZ8"/>
<gene>
    <name evidence="1" type="ORF">PF007_g17050</name>
</gene>
<accession>A0A6A3RFZ8</accession>
<evidence type="ECO:0000313" key="2">
    <source>
        <dbReference type="Proteomes" id="UP000441208"/>
    </source>
</evidence>